<accession>A0A1J9PJA5</accession>
<evidence type="ECO:0000313" key="4">
    <source>
        <dbReference type="EMBL" id="OJD15986.1"/>
    </source>
</evidence>
<dbReference type="EMBL" id="LGRN01000128">
    <property type="protein sequence ID" value="OJD15986.1"/>
    <property type="molecule type" value="Genomic_DNA"/>
</dbReference>
<feature type="signal peptide" evidence="3">
    <location>
        <begin position="1"/>
        <end position="23"/>
    </location>
</feature>
<feature type="chain" id="PRO_5012159313" description="Mid2 domain-containing protein" evidence="3">
    <location>
        <begin position="24"/>
        <end position="505"/>
    </location>
</feature>
<evidence type="ECO:0008006" key="6">
    <source>
        <dbReference type="Google" id="ProtNLM"/>
    </source>
</evidence>
<feature type="region of interest" description="Disordered" evidence="1">
    <location>
        <begin position="317"/>
        <end position="351"/>
    </location>
</feature>
<sequence>MQHPTLYILVISSWVCQFALSWATPVDLSSPKFRSCPSPFIWDGKPVTGISGKKCISPTRQIGMLKNRNSESRRWQVLGQKGPLQNKGKNRTPLGSNGRKRRIIEEQPTFERDPFTFSPDPIPTIFPGVPDPPQFTTTSEDPFDQPLPPGFTTTSTKVASNDAPQPTARTTPQTTFTAHASVVPSTPLPTQTLTNSDKPKSDSGPIIAGCSIGGIALIAILYLAFLAWRRSRNKKRRDELSVAPPPYTGPQMGETGGPQTGFVVREAIREFSPPAQSPASSQGHGSNSANLRDNASGQPHRQEHRISRRFYAALSPVDTDSNYSNGRTIRPLNSSITQHQGAGTYSQTSNYPEPFTNLPIVTEESHQGHLPLVPPVSPHESSAARAAAQPTSYRSRRESRDIARRSLFGSISSNSSNNSHEHGSTDYDWQHVSYPNPTDFGRHHDVSPIEPTDIDRLPFGRQRSPALTIDTPQRRTSNVRPNSTVTVNSFENMNDAPSIDTGALR</sequence>
<feature type="region of interest" description="Disordered" evidence="1">
    <location>
        <begin position="79"/>
        <end position="106"/>
    </location>
</feature>
<dbReference type="AlphaFoldDB" id="A0A1J9PJA5"/>
<feature type="compositionally biased region" description="Low complexity" evidence="1">
    <location>
        <begin position="272"/>
        <end position="282"/>
    </location>
</feature>
<evidence type="ECO:0000313" key="5">
    <source>
        <dbReference type="Proteomes" id="UP000182235"/>
    </source>
</evidence>
<keyword evidence="3" id="KW-0732">Signal</keyword>
<feature type="region of interest" description="Disordered" evidence="1">
    <location>
        <begin position="366"/>
        <end position="400"/>
    </location>
</feature>
<dbReference type="Proteomes" id="UP000182235">
    <property type="component" value="Unassembled WGS sequence"/>
</dbReference>
<feature type="region of interest" description="Disordered" evidence="1">
    <location>
        <begin position="409"/>
        <end position="428"/>
    </location>
</feature>
<gene>
    <name evidence="4" type="ORF">AJ78_03818</name>
</gene>
<reference evidence="4 5" key="1">
    <citation type="submission" date="2015-07" db="EMBL/GenBank/DDBJ databases">
        <title>Emmonsia species relationships and genome sequence.</title>
        <authorList>
            <consortium name="The Broad Institute Genomics Platform"/>
            <person name="Cuomo C.A."/>
            <person name="Munoz J.F."/>
            <person name="Imamovic A."/>
            <person name="Priest M.E."/>
            <person name="Young S."/>
            <person name="Clay O.K."/>
            <person name="McEwen J.G."/>
        </authorList>
    </citation>
    <scope>NUCLEOTIDE SEQUENCE [LARGE SCALE GENOMIC DNA]</scope>
    <source>
        <strain evidence="4 5">UAMH 9510</strain>
    </source>
</reference>
<keyword evidence="2" id="KW-1133">Transmembrane helix</keyword>
<proteinExistence type="predicted"/>
<feature type="region of interest" description="Disordered" evidence="1">
    <location>
        <begin position="272"/>
        <end position="303"/>
    </location>
</feature>
<dbReference type="VEuPathDB" id="FungiDB:AJ78_03818"/>
<feature type="region of interest" description="Disordered" evidence="1">
    <location>
        <begin position="133"/>
        <end position="203"/>
    </location>
</feature>
<name>A0A1J9PJA5_9EURO</name>
<evidence type="ECO:0000256" key="3">
    <source>
        <dbReference type="SAM" id="SignalP"/>
    </source>
</evidence>
<evidence type="ECO:0000256" key="1">
    <source>
        <dbReference type="SAM" id="MobiDB-lite"/>
    </source>
</evidence>
<feature type="region of interest" description="Disordered" evidence="1">
    <location>
        <begin position="234"/>
        <end position="259"/>
    </location>
</feature>
<keyword evidence="2" id="KW-0812">Transmembrane</keyword>
<feature type="transmembrane region" description="Helical" evidence="2">
    <location>
        <begin position="206"/>
        <end position="228"/>
    </location>
</feature>
<organism evidence="4 5">
    <name type="scientific">Emergomyces pasteurianus Ep9510</name>
    <dbReference type="NCBI Taxonomy" id="1447872"/>
    <lineage>
        <taxon>Eukaryota</taxon>
        <taxon>Fungi</taxon>
        <taxon>Dikarya</taxon>
        <taxon>Ascomycota</taxon>
        <taxon>Pezizomycotina</taxon>
        <taxon>Eurotiomycetes</taxon>
        <taxon>Eurotiomycetidae</taxon>
        <taxon>Onygenales</taxon>
        <taxon>Ajellomycetaceae</taxon>
        <taxon>Emergomyces</taxon>
    </lineage>
</organism>
<evidence type="ECO:0000256" key="2">
    <source>
        <dbReference type="SAM" id="Phobius"/>
    </source>
</evidence>
<dbReference type="OrthoDB" id="4188534at2759"/>
<feature type="compositionally biased region" description="Basic and acidic residues" evidence="1">
    <location>
        <begin position="419"/>
        <end position="428"/>
    </location>
</feature>
<comment type="caution">
    <text evidence="4">The sequence shown here is derived from an EMBL/GenBank/DDBJ whole genome shotgun (WGS) entry which is preliminary data.</text>
</comment>
<keyword evidence="2" id="KW-0472">Membrane</keyword>
<feature type="compositionally biased region" description="Polar residues" evidence="1">
    <location>
        <begin position="283"/>
        <end position="299"/>
    </location>
</feature>
<keyword evidence="5" id="KW-1185">Reference proteome</keyword>
<feature type="compositionally biased region" description="Polar residues" evidence="1">
    <location>
        <begin position="318"/>
        <end position="351"/>
    </location>
</feature>
<feature type="compositionally biased region" description="Low complexity" evidence="1">
    <location>
        <begin position="163"/>
        <end position="178"/>
    </location>
</feature>
<protein>
    <recommendedName>
        <fullName evidence="6">Mid2 domain-containing protein</fullName>
    </recommendedName>
</protein>